<dbReference type="EMBL" id="PYLS01000001">
    <property type="protein sequence ID" value="PST84732.1"/>
    <property type="molecule type" value="Genomic_DNA"/>
</dbReference>
<dbReference type="GO" id="GO:0017038">
    <property type="term" value="P:protein import"/>
    <property type="evidence" value="ECO:0007669"/>
    <property type="project" value="InterPro"/>
</dbReference>
<comment type="caution">
    <text evidence="22">The sequence shown here is derived from an EMBL/GenBank/DDBJ whole genome shotgun (WGS) entry which is preliminary data.</text>
</comment>
<dbReference type="InterPro" id="IPR044722">
    <property type="entry name" value="SecA_SF2_C"/>
</dbReference>
<organism evidence="22 23">
    <name type="scientific">Pedobacter yulinensis</name>
    <dbReference type="NCBI Taxonomy" id="2126353"/>
    <lineage>
        <taxon>Bacteria</taxon>
        <taxon>Pseudomonadati</taxon>
        <taxon>Bacteroidota</taxon>
        <taxon>Sphingobacteriia</taxon>
        <taxon>Sphingobacteriales</taxon>
        <taxon>Sphingobacteriaceae</taxon>
        <taxon>Pedobacter</taxon>
    </lineage>
</organism>
<evidence type="ECO:0000256" key="7">
    <source>
        <dbReference type="ARBA" id="ARBA00022519"/>
    </source>
</evidence>
<feature type="domain" description="Helicase ATP-binding" evidence="19">
    <location>
        <begin position="177"/>
        <end position="336"/>
    </location>
</feature>
<keyword evidence="12 16" id="KW-0653">Protein transport</keyword>
<dbReference type="InterPro" id="IPR011116">
    <property type="entry name" value="SecA_Wing/Scaffold"/>
</dbReference>
<comment type="function">
    <text evidence="16">Part of the Sec protein translocase complex. Interacts with the SecYEG preprotein conducting channel. Has a central role in coupling the hydrolysis of ATP to the transfer of proteins into and across the cell membrane, serving as an ATP-driven molecular motor driving the stepwise translocation of polypeptide chains across the membrane.</text>
</comment>
<dbReference type="FunFam" id="3.40.50.300:FF:000694">
    <property type="entry name" value="Preprotein translocase subunit SecA"/>
    <property type="match status" value="1"/>
</dbReference>
<dbReference type="RefSeq" id="WP_107212787.1">
    <property type="nucleotide sequence ID" value="NZ_KZ686268.1"/>
</dbReference>
<feature type="domain" description="Helicase C-terminal" evidence="20">
    <location>
        <begin position="613"/>
        <end position="789"/>
    </location>
</feature>
<keyword evidence="8" id="KW-0479">Metal-binding</keyword>
<keyword evidence="23" id="KW-1185">Reference proteome</keyword>
<dbReference type="GO" id="GO:0005829">
    <property type="term" value="C:cytosol"/>
    <property type="evidence" value="ECO:0007669"/>
    <property type="project" value="TreeGrafter"/>
</dbReference>
<dbReference type="EC" id="7.4.2.8" evidence="16"/>
<evidence type="ECO:0000256" key="11">
    <source>
        <dbReference type="ARBA" id="ARBA00022840"/>
    </source>
</evidence>
<evidence type="ECO:0000256" key="12">
    <source>
        <dbReference type="ARBA" id="ARBA00022927"/>
    </source>
</evidence>
<keyword evidence="9 16" id="KW-0547">Nucleotide-binding</keyword>
<dbReference type="GO" id="GO:0043952">
    <property type="term" value="P:protein transport by the Sec complex"/>
    <property type="evidence" value="ECO:0007669"/>
    <property type="project" value="TreeGrafter"/>
</dbReference>
<dbReference type="Proteomes" id="UP000240912">
    <property type="component" value="Unassembled WGS sequence"/>
</dbReference>
<dbReference type="GO" id="GO:0005886">
    <property type="term" value="C:plasma membrane"/>
    <property type="evidence" value="ECO:0007669"/>
    <property type="project" value="UniProtKB-SubCell"/>
</dbReference>
<feature type="region of interest" description="Disordered" evidence="18">
    <location>
        <begin position="1035"/>
        <end position="1090"/>
    </location>
</feature>
<keyword evidence="10" id="KW-0862">Zinc</keyword>
<dbReference type="InterPro" id="IPR011130">
    <property type="entry name" value="SecA_preprotein_X-link_dom"/>
</dbReference>
<evidence type="ECO:0000256" key="8">
    <source>
        <dbReference type="ARBA" id="ARBA00022723"/>
    </source>
</evidence>
<comment type="cofactor">
    <cofactor evidence="1">
        <name>Zn(2+)</name>
        <dbReference type="ChEBI" id="CHEBI:29105"/>
    </cofactor>
</comment>
<accession>A0A2T3HQK8</accession>
<dbReference type="InterPro" id="IPR014001">
    <property type="entry name" value="Helicase_ATP-bd"/>
</dbReference>
<evidence type="ECO:0000259" key="19">
    <source>
        <dbReference type="PROSITE" id="PS51192"/>
    </source>
</evidence>
<evidence type="ECO:0000313" key="22">
    <source>
        <dbReference type="EMBL" id="PST84732.1"/>
    </source>
</evidence>
<dbReference type="InterPro" id="IPR036266">
    <property type="entry name" value="SecA_Wing/Scaffold_sf"/>
</dbReference>
<protein>
    <recommendedName>
        <fullName evidence="16 17">Protein translocase subunit SecA</fullName>
        <ecNumber evidence="16">7.4.2.8</ecNumber>
    </recommendedName>
</protein>
<feature type="domain" description="SecA family profile" evidence="21">
    <location>
        <begin position="2"/>
        <end position="773"/>
    </location>
</feature>
<dbReference type="Pfam" id="PF01043">
    <property type="entry name" value="SecA_PP_bind"/>
    <property type="match status" value="1"/>
</dbReference>
<evidence type="ECO:0000256" key="15">
    <source>
        <dbReference type="ARBA" id="ARBA00023136"/>
    </source>
</evidence>
<dbReference type="SUPFAM" id="SSF52540">
    <property type="entry name" value="P-loop containing nucleoside triphosphate hydrolases"/>
    <property type="match status" value="2"/>
</dbReference>
<evidence type="ECO:0000256" key="6">
    <source>
        <dbReference type="ARBA" id="ARBA00022490"/>
    </source>
</evidence>
<feature type="binding site" evidence="16">
    <location>
        <begin position="193"/>
        <end position="197"/>
    </location>
    <ligand>
        <name>ATP</name>
        <dbReference type="ChEBI" id="CHEBI:30616"/>
    </ligand>
</feature>
<dbReference type="PROSITE" id="PS51196">
    <property type="entry name" value="SECA_MOTOR_DEAD"/>
    <property type="match status" value="1"/>
</dbReference>
<dbReference type="InterPro" id="IPR027417">
    <property type="entry name" value="P-loop_NTPase"/>
</dbReference>
<dbReference type="Pfam" id="PF02810">
    <property type="entry name" value="SEC-C"/>
    <property type="match status" value="1"/>
</dbReference>
<evidence type="ECO:0000256" key="17">
    <source>
        <dbReference type="RuleBase" id="RU003874"/>
    </source>
</evidence>
<keyword evidence="15 16" id="KW-0472">Membrane</keyword>
<dbReference type="CDD" id="cd17928">
    <property type="entry name" value="DEXDc_SecA"/>
    <property type="match status" value="1"/>
</dbReference>
<dbReference type="GO" id="GO:0005524">
    <property type="term" value="F:ATP binding"/>
    <property type="evidence" value="ECO:0007669"/>
    <property type="project" value="UniProtKB-UniRule"/>
</dbReference>
<dbReference type="GO" id="GO:0008564">
    <property type="term" value="F:protein-exporting ATPase activity"/>
    <property type="evidence" value="ECO:0007669"/>
    <property type="project" value="UniProtKB-EC"/>
</dbReference>
<keyword evidence="5 16" id="KW-1003">Cell membrane</keyword>
<proteinExistence type="inferred from homology"/>
<dbReference type="InterPro" id="IPR004027">
    <property type="entry name" value="SEC_C_motif"/>
</dbReference>
<dbReference type="InterPro" id="IPR014018">
    <property type="entry name" value="SecA_motor_DEAD"/>
</dbReference>
<dbReference type="InterPro" id="IPR020937">
    <property type="entry name" value="SecA_CS"/>
</dbReference>
<evidence type="ECO:0000256" key="10">
    <source>
        <dbReference type="ARBA" id="ARBA00022833"/>
    </source>
</evidence>
<dbReference type="InterPro" id="IPR000185">
    <property type="entry name" value="SecA"/>
</dbReference>
<dbReference type="PANTHER" id="PTHR30612:SF0">
    <property type="entry name" value="CHLOROPLAST PROTEIN-TRANSPORTING ATPASE"/>
    <property type="match status" value="1"/>
</dbReference>
<dbReference type="OrthoDB" id="9805579at2"/>
<dbReference type="GO" id="GO:0031522">
    <property type="term" value="C:cell envelope Sec protein transport complex"/>
    <property type="evidence" value="ECO:0007669"/>
    <property type="project" value="TreeGrafter"/>
</dbReference>
<dbReference type="NCBIfam" id="NF009536">
    <property type="entry name" value="PRK12901.1"/>
    <property type="match status" value="1"/>
</dbReference>
<evidence type="ECO:0000313" key="23">
    <source>
        <dbReference type="Proteomes" id="UP000240912"/>
    </source>
</evidence>
<dbReference type="GO" id="GO:0006605">
    <property type="term" value="P:protein targeting"/>
    <property type="evidence" value="ECO:0007669"/>
    <property type="project" value="UniProtKB-UniRule"/>
</dbReference>
<dbReference type="PROSITE" id="PS01312">
    <property type="entry name" value="SECA"/>
    <property type="match status" value="1"/>
</dbReference>
<dbReference type="Gene3D" id="3.90.1440.10">
    <property type="entry name" value="SecA, preprotein cross-linking domain"/>
    <property type="match status" value="1"/>
</dbReference>
<sequence length="1099" mass="124658">MLEFLTKIFGSKSERDIKGIQPLVVKTNEEYAKLGSISNDELRHKTIEFKQRIAEFLTEIDQQISALRTEAENEALDLQQKTSIYDQIDSLGKDRDKELEKVLLEILPEAFAVVKETARRFTENAQIEVTATEFDREIATRKDNVKIAGEKALWANSWMAAGTEVVWNMVHYDVQLIGGIVLHQGKIAEMATGEGKTLVGTLPAYLNALAGQGVHIVTVNDYLARRDSEWNGPLFEFHGLSVDCIDKHEPNSEQRRKAYLADITYGTNNEFGFDYLRDNMSQTPEQLVQRKLHYAMVDEVDSVLIDDARTPLIISGPIPFGDQHEFYDLKPRIERLVNAQKTYITQALNEAKKLINEGKSGPEEGQGGIALLRAHRGLPKNKALIKFLSEGNVKQTLLKTENHYMQDQSKNMPKVDEELFFHIDEKNNQVELTEKGIELITQSGEDPGFFVLPDVGTEIAELERSDLSGEEKVRRKDELMRDYSVKAERIHSVNQLLKAYTLFEKDVEYIIDEGKIKIVDEQTGRIMEGRRYSDGLHQAIEAKENVKVEDATQTYATITLQNYFRMYHKLCGMTGTATTEAGEFWQIYKLDVVEIPTNRAISRKDEQDFVYRTMREKYNAVADEIVKLTQAGRPVLVGTTSVEISELLSRMLKLRGIKHNVLNAKLHQKEADIVAEAGKSGTVTIATNMAGRGTDIKLGPGVKEAGGLAIVGTERHESRRVDRQLRGRAGRQGDPGSSQFFVSLEDNLMRLFGSERISNIMVRMGIEEGEVIQHSMITKSIERAQKKVEENNFGIRKRLLEYDDVMNSQRTVIYAKRKNALFGERLDVDMNNMVFDVAEDIVNEYRTEANYEGFKLEVIKNFSVDTAITEKEFSSLNVQNLTEKLFDEATAFYTRKSDAVINQAMPVLKQVFEERGEQIEQIVVPFTDGIRGIQVPVSLRKAIENKGREVVKSFEKTIVLALIDDSWKEHLRDMDELKQSVQNAVYEQKDPLVIYKMEAFNLFKNMLNAVNKEVVSFLFKGGIPVAQEAEEIRQAPVPKRQPQLQTTKQEFGQEEPGMDFADTREAIPQQPVRVDPKVGRNDPCPCGSGKKYKNCHGAN</sequence>
<evidence type="ECO:0000256" key="16">
    <source>
        <dbReference type="HAMAP-Rule" id="MF_01382"/>
    </source>
</evidence>
<keyword evidence="7" id="KW-0997">Cell inner membrane</keyword>
<dbReference type="Gene3D" id="3.40.50.300">
    <property type="entry name" value="P-loop containing nucleotide triphosphate hydrolases"/>
    <property type="match status" value="3"/>
</dbReference>
<dbReference type="PRINTS" id="PR00906">
    <property type="entry name" value="SECA"/>
</dbReference>
<dbReference type="Pfam" id="PF07516">
    <property type="entry name" value="SecA_SW"/>
    <property type="match status" value="1"/>
</dbReference>
<evidence type="ECO:0000256" key="5">
    <source>
        <dbReference type="ARBA" id="ARBA00022475"/>
    </source>
</evidence>
<dbReference type="FunFam" id="3.40.50.300:FF:000246">
    <property type="entry name" value="Preprotein translocase subunit SecA"/>
    <property type="match status" value="1"/>
</dbReference>
<dbReference type="Pfam" id="PF07517">
    <property type="entry name" value="SecA_DEAD"/>
    <property type="match status" value="1"/>
</dbReference>
<keyword evidence="14 16" id="KW-0811">Translocation</keyword>
<evidence type="ECO:0000256" key="9">
    <source>
        <dbReference type="ARBA" id="ARBA00022741"/>
    </source>
</evidence>
<keyword evidence="13 16" id="KW-1278">Translocase</keyword>
<comment type="subcellular location">
    <subcellularLocation>
        <location evidence="16">Cell membrane</location>
        <topology evidence="16">Peripheral membrane protein</topology>
        <orientation evidence="16">Cytoplasmic side</orientation>
    </subcellularLocation>
    <subcellularLocation>
        <location evidence="2 16">Cytoplasm</location>
    </subcellularLocation>
    <text evidence="16">Distribution is 50-50.</text>
</comment>
<dbReference type="PROSITE" id="PS51192">
    <property type="entry name" value="HELICASE_ATP_BIND_1"/>
    <property type="match status" value="1"/>
</dbReference>
<reference evidence="22 23" key="1">
    <citation type="submission" date="2018-03" db="EMBL/GenBank/DDBJ databases">
        <authorList>
            <person name="Keele B.F."/>
        </authorList>
    </citation>
    <scope>NUCLEOTIDE SEQUENCE [LARGE SCALE GENOMIC DNA]</scope>
    <source>
        <strain evidence="22 23">YL28-9</strain>
    </source>
</reference>
<comment type="similarity">
    <text evidence="3 16 17">Belongs to the SecA family.</text>
</comment>
<dbReference type="SMART" id="SM00958">
    <property type="entry name" value="SecA_PP_bind"/>
    <property type="match status" value="1"/>
</dbReference>
<evidence type="ECO:0000259" key="21">
    <source>
        <dbReference type="PROSITE" id="PS51196"/>
    </source>
</evidence>
<dbReference type="PROSITE" id="PS51194">
    <property type="entry name" value="HELICASE_CTER"/>
    <property type="match status" value="1"/>
</dbReference>
<evidence type="ECO:0000256" key="2">
    <source>
        <dbReference type="ARBA" id="ARBA00004496"/>
    </source>
</evidence>
<dbReference type="AlphaFoldDB" id="A0A2T3HQK8"/>
<evidence type="ECO:0000256" key="3">
    <source>
        <dbReference type="ARBA" id="ARBA00007650"/>
    </source>
</evidence>
<feature type="binding site" evidence="16">
    <location>
        <position position="695"/>
    </location>
    <ligand>
        <name>ATP</name>
        <dbReference type="ChEBI" id="CHEBI:30616"/>
    </ligand>
</feature>
<dbReference type="HAMAP" id="MF_01382">
    <property type="entry name" value="SecA"/>
    <property type="match status" value="1"/>
</dbReference>
<evidence type="ECO:0000256" key="13">
    <source>
        <dbReference type="ARBA" id="ARBA00022967"/>
    </source>
</evidence>
<dbReference type="SMART" id="SM00957">
    <property type="entry name" value="SecA_DEAD"/>
    <property type="match status" value="1"/>
</dbReference>
<keyword evidence="11 16" id="KW-0067">ATP-binding</keyword>
<dbReference type="GO" id="GO:0046872">
    <property type="term" value="F:metal ion binding"/>
    <property type="evidence" value="ECO:0007669"/>
    <property type="project" value="UniProtKB-KW"/>
</dbReference>
<gene>
    <name evidence="16 22" type="primary">secA</name>
    <name evidence="22" type="ORF">C7T94_00945</name>
</gene>
<dbReference type="SUPFAM" id="SSF81886">
    <property type="entry name" value="Helical scaffold and wing domains of SecA"/>
    <property type="match status" value="1"/>
</dbReference>
<dbReference type="InterPro" id="IPR001650">
    <property type="entry name" value="Helicase_C-like"/>
</dbReference>
<dbReference type="NCBIfam" id="TIGR00963">
    <property type="entry name" value="secA"/>
    <property type="match status" value="1"/>
</dbReference>
<dbReference type="Pfam" id="PF21090">
    <property type="entry name" value="P-loop_SecA"/>
    <property type="match status" value="2"/>
</dbReference>
<comment type="catalytic activity">
    <reaction evidence="16">
        <text>ATP + H2O + cellular proteinSide 1 = ADP + phosphate + cellular proteinSide 2.</text>
        <dbReference type="EC" id="7.4.2.8"/>
    </reaction>
</comment>
<dbReference type="Gene3D" id="1.10.3060.10">
    <property type="entry name" value="Helical scaffold and wing domains of SecA"/>
    <property type="match status" value="1"/>
</dbReference>
<name>A0A2T3HQK8_9SPHI</name>
<evidence type="ECO:0000256" key="4">
    <source>
        <dbReference type="ARBA" id="ARBA00022448"/>
    </source>
</evidence>
<evidence type="ECO:0000259" key="20">
    <source>
        <dbReference type="PROSITE" id="PS51194"/>
    </source>
</evidence>
<dbReference type="InterPro" id="IPR011115">
    <property type="entry name" value="SecA_DEAD"/>
</dbReference>
<dbReference type="PANTHER" id="PTHR30612">
    <property type="entry name" value="SECA INNER MEMBRANE COMPONENT OF SEC PROTEIN SECRETION SYSTEM"/>
    <property type="match status" value="1"/>
</dbReference>
<dbReference type="SUPFAM" id="SSF81767">
    <property type="entry name" value="Pre-protein crosslinking domain of SecA"/>
    <property type="match status" value="1"/>
</dbReference>
<comment type="subunit">
    <text evidence="16">Monomer and homodimer. Part of the essential Sec protein translocation apparatus which comprises SecA, SecYEG and auxiliary proteins SecDF. Other proteins may also be involved.</text>
</comment>
<keyword evidence="6 16" id="KW-0963">Cytoplasm</keyword>
<keyword evidence="4 16" id="KW-0813">Transport</keyword>
<evidence type="ECO:0000256" key="1">
    <source>
        <dbReference type="ARBA" id="ARBA00001947"/>
    </source>
</evidence>
<dbReference type="InterPro" id="IPR036670">
    <property type="entry name" value="SecA_X-link_sf"/>
</dbReference>
<dbReference type="SMART" id="SM00490">
    <property type="entry name" value="HELICc"/>
    <property type="match status" value="1"/>
</dbReference>
<evidence type="ECO:0000256" key="18">
    <source>
        <dbReference type="SAM" id="MobiDB-lite"/>
    </source>
</evidence>
<feature type="binding site" evidence="16">
    <location>
        <position position="175"/>
    </location>
    <ligand>
        <name>ATP</name>
        <dbReference type="ChEBI" id="CHEBI:30616"/>
    </ligand>
</feature>
<evidence type="ECO:0000256" key="14">
    <source>
        <dbReference type="ARBA" id="ARBA00023010"/>
    </source>
</evidence>
<dbReference type="GO" id="GO:0065002">
    <property type="term" value="P:intracellular protein transmembrane transport"/>
    <property type="evidence" value="ECO:0007669"/>
    <property type="project" value="UniProtKB-UniRule"/>
</dbReference>
<dbReference type="CDD" id="cd18803">
    <property type="entry name" value="SF2_C_secA"/>
    <property type="match status" value="1"/>
</dbReference>